<organism evidence="1 2">
    <name type="scientific">Candidatus Niyogibacteria bacterium RIFCSPLOWO2_02_FULL_45_13</name>
    <dbReference type="NCBI Taxonomy" id="1801725"/>
    <lineage>
        <taxon>Bacteria</taxon>
        <taxon>Candidatus Niyogiibacteriota</taxon>
    </lineage>
</organism>
<name>A0A1G2EWL5_9BACT</name>
<protein>
    <recommendedName>
        <fullName evidence="3">Orotate phosphoribosyltransferase</fullName>
    </recommendedName>
</protein>
<evidence type="ECO:0008006" key="3">
    <source>
        <dbReference type="Google" id="ProtNLM"/>
    </source>
</evidence>
<sequence length="60" mass="6805">MDKDQELMESLEKEGVLKKGHFVLSGGNHSDKYVDHDVIYAKPFLVTVCGHGKEFLENLK</sequence>
<proteinExistence type="predicted"/>
<reference evidence="1 2" key="1">
    <citation type="journal article" date="2016" name="Nat. Commun.">
        <title>Thousands of microbial genomes shed light on interconnected biogeochemical processes in an aquifer system.</title>
        <authorList>
            <person name="Anantharaman K."/>
            <person name="Brown C.T."/>
            <person name="Hug L.A."/>
            <person name="Sharon I."/>
            <person name="Castelle C.J."/>
            <person name="Probst A.J."/>
            <person name="Thomas B.C."/>
            <person name="Singh A."/>
            <person name="Wilkins M.J."/>
            <person name="Karaoz U."/>
            <person name="Brodie E.L."/>
            <person name="Williams K.H."/>
            <person name="Hubbard S.S."/>
            <person name="Banfield J.F."/>
        </authorList>
    </citation>
    <scope>NUCLEOTIDE SEQUENCE [LARGE SCALE GENOMIC DNA]</scope>
</reference>
<dbReference type="EMBL" id="MHMR01000026">
    <property type="protein sequence ID" value="OGZ30196.1"/>
    <property type="molecule type" value="Genomic_DNA"/>
</dbReference>
<gene>
    <name evidence="1" type="ORF">A3J00_00820</name>
</gene>
<comment type="caution">
    <text evidence="1">The sequence shown here is derived from an EMBL/GenBank/DDBJ whole genome shotgun (WGS) entry which is preliminary data.</text>
</comment>
<dbReference type="AlphaFoldDB" id="A0A1G2EWL5"/>
<evidence type="ECO:0000313" key="2">
    <source>
        <dbReference type="Proteomes" id="UP000178428"/>
    </source>
</evidence>
<accession>A0A1G2EWL5</accession>
<dbReference type="Proteomes" id="UP000178428">
    <property type="component" value="Unassembled WGS sequence"/>
</dbReference>
<evidence type="ECO:0000313" key="1">
    <source>
        <dbReference type="EMBL" id="OGZ30196.1"/>
    </source>
</evidence>
<dbReference type="InterPro" id="IPR029057">
    <property type="entry name" value="PRTase-like"/>
</dbReference>
<dbReference type="Gene3D" id="3.40.50.2020">
    <property type="match status" value="1"/>
</dbReference>